<reference evidence="1" key="2">
    <citation type="submission" date="2013-04" db="UniProtKB">
        <authorList>
            <consortium name="EnsemblPlants"/>
        </authorList>
    </citation>
    <scope>IDENTIFICATION</scope>
</reference>
<dbReference type="HOGENOM" id="CLU_2376206_0_0_1"/>
<reference evidence="1" key="1">
    <citation type="journal article" date="2013" name="Nat. Commun.">
        <title>Whole-genome sequencing of Oryza brachyantha reveals mechanisms underlying Oryza genome evolution.</title>
        <authorList>
            <person name="Chen J."/>
            <person name="Huang Q."/>
            <person name="Gao D."/>
            <person name="Wang J."/>
            <person name="Lang Y."/>
            <person name="Liu T."/>
            <person name="Li B."/>
            <person name="Bai Z."/>
            <person name="Luis Goicoechea J."/>
            <person name="Liang C."/>
            <person name="Chen C."/>
            <person name="Zhang W."/>
            <person name="Sun S."/>
            <person name="Liao Y."/>
            <person name="Zhang X."/>
            <person name="Yang L."/>
            <person name="Song C."/>
            <person name="Wang M."/>
            <person name="Shi J."/>
            <person name="Liu G."/>
            <person name="Liu J."/>
            <person name="Zhou H."/>
            <person name="Zhou W."/>
            <person name="Yu Q."/>
            <person name="An N."/>
            <person name="Chen Y."/>
            <person name="Cai Q."/>
            <person name="Wang B."/>
            <person name="Liu B."/>
            <person name="Min J."/>
            <person name="Huang Y."/>
            <person name="Wu H."/>
            <person name="Li Z."/>
            <person name="Zhang Y."/>
            <person name="Yin Y."/>
            <person name="Song W."/>
            <person name="Jiang J."/>
            <person name="Jackson S.A."/>
            <person name="Wing R.A."/>
            <person name="Wang J."/>
            <person name="Chen M."/>
        </authorList>
    </citation>
    <scope>NUCLEOTIDE SEQUENCE [LARGE SCALE GENOMIC DNA]</scope>
    <source>
        <strain evidence="1">cv. IRGC 101232</strain>
    </source>
</reference>
<dbReference type="AlphaFoldDB" id="J3LL52"/>
<proteinExistence type="predicted"/>
<dbReference type="EnsemblPlants" id="OB03G17780.1">
    <property type="protein sequence ID" value="OB03G17780.1"/>
    <property type="gene ID" value="OB03G17780"/>
</dbReference>
<accession>J3LL52</accession>
<keyword evidence="2" id="KW-1185">Reference proteome</keyword>
<dbReference type="Proteomes" id="UP000006038">
    <property type="component" value="Chromosome 3"/>
</dbReference>
<sequence>MPRGSPLRPPQPTRQRVVGYCAVLVAVRPCKITAPGRKRRGFLRSAGGGEETRAVDDTAACWARHARGWQAAAFQQDRRLLGSNSNSIVLLTRKE</sequence>
<protein>
    <submittedName>
        <fullName evidence="1">Uncharacterized protein</fullName>
    </submittedName>
</protein>
<evidence type="ECO:0000313" key="2">
    <source>
        <dbReference type="Proteomes" id="UP000006038"/>
    </source>
</evidence>
<dbReference type="Gramene" id="OB03G17780.1">
    <property type="protein sequence ID" value="OB03G17780.1"/>
    <property type="gene ID" value="OB03G17780"/>
</dbReference>
<name>J3LL52_ORYBR</name>
<organism evidence="1">
    <name type="scientific">Oryza brachyantha</name>
    <name type="common">malo sina</name>
    <dbReference type="NCBI Taxonomy" id="4533"/>
    <lineage>
        <taxon>Eukaryota</taxon>
        <taxon>Viridiplantae</taxon>
        <taxon>Streptophyta</taxon>
        <taxon>Embryophyta</taxon>
        <taxon>Tracheophyta</taxon>
        <taxon>Spermatophyta</taxon>
        <taxon>Magnoliopsida</taxon>
        <taxon>Liliopsida</taxon>
        <taxon>Poales</taxon>
        <taxon>Poaceae</taxon>
        <taxon>BOP clade</taxon>
        <taxon>Oryzoideae</taxon>
        <taxon>Oryzeae</taxon>
        <taxon>Oryzinae</taxon>
        <taxon>Oryza</taxon>
    </lineage>
</organism>
<evidence type="ECO:0000313" key="1">
    <source>
        <dbReference type="EnsemblPlants" id="OB03G17780.1"/>
    </source>
</evidence>